<dbReference type="InterPro" id="IPR000172">
    <property type="entry name" value="GMC_OxRdtase_N"/>
</dbReference>
<keyword evidence="8" id="KW-1185">Reference proteome</keyword>
<dbReference type="SUPFAM" id="SSF54373">
    <property type="entry name" value="FAD-linked reductases, C-terminal domain"/>
    <property type="match status" value="1"/>
</dbReference>
<dbReference type="GeneID" id="64969535"/>
<feature type="binding site" evidence="3">
    <location>
        <begin position="98"/>
        <end position="101"/>
    </location>
    <ligand>
        <name>FAD</name>
        <dbReference type="ChEBI" id="CHEBI:57692"/>
    </ligand>
</feature>
<evidence type="ECO:0000259" key="5">
    <source>
        <dbReference type="PROSITE" id="PS00623"/>
    </source>
</evidence>
<evidence type="ECO:0000256" key="1">
    <source>
        <dbReference type="ARBA" id="ARBA00010790"/>
    </source>
</evidence>
<evidence type="ECO:0000313" key="7">
    <source>
        <dbReference type="EMBL" id="BCS19530.1"/>
    </source>
</evidence>
<keyword evidence="3 4" id="KW-0274">FAD</keyword>
<organism evidence="7 8">
    <name type="scientific">Aspergillus puulaauensis</name>
    <dbReference type="NCBI Taxonomy" id="1220207"/>
    <lineage>
        <taxon>Eukaryota</taxon>
        <taxon>Fungi</taxon>
        <taxon>Dikarya</taxon>
        <taxon>Ascomycota</taxon>
        <taxon>Pezizomycotina</taxon>
        <taxon>Eurotiomycetes</taxon>
        <taxon>Eurotiomycetidae</taxon>
        <taxon>Eurotiales</taxon>
        <taxon>Aspergillaceae</taxon>
        <taxon>Aspergillus</taxon>
    </lineage>
</organism>
<dbReference type="PROSITE" id="PS00624">
    <property type="entry name" value="GMC_OXRED_2"/>
    <property type="match status" value="1"/>
</dbReference>
<dbReference type="SUPFAM" id="SSF51905">
    <property type="entry name" value="FAD/NAD(P)-binding domain"/>
    <property type="match status" value="1"/>
</dbReference>
<dbReference type="EMBL" id="AP024443">
    <property type="protein sequence ID" value="BCS19530.1"/>
    <property type="molecule type" value="Genomic_DNA"/>
</dbReference>
<reference evidence="7" key="2">
    <citation type="submission" date="2021-02" db="EMBL/GenBank/DDBJ databases">
        <title>Aspergillus puulaauensis MK2 genome sequence.</title>
        <authorList>
            <person name="Futagami T."/>
            <person name="Mori K."/>
            <person name="Kadooka C."/>
            <person name="Tanaka T."/>
        </authorList>
    </citation>
    <scope>NUCLEOTIDE SEQUENCE</scope>
    <source>
        <strain evidence="7">MK2</strain>
    </source>
</reference>
<dbReference type="Gene3D" id="3.30.560.10">
    <property type="entry name" value="Glucose Oxidase, domain 3"/>
    <property type="match status" value="1"/>
</dbReference>
<name>A0A7R7XDY7_9EURO</name>
<protein>
    <recommendedName>
        <fullName evidence="5 6">Glucose-methanol-choline oxidoreductase N-terminal domain-containing protein</fullName>
    </recommendedName>
</protein>
<dbReference type="PIRSF" id="PIRSF000137">
    <property type="entry name" value="Alcohol_oxidase"/>
    <property type="match status" value="1"/>
</dbReference>
<comment type="similarity">
    <text evidence="1 4">Belongs to the GMC oxidoreductase family.</text>
</comment>
<dbReference type="GO" id="GO:0016614">
    <property type="term" value="F:oxidoreductase activity, acting on CH-OH group of donors"/>
    <property type="evidence" value="ECO:0007669"/>
    <property type="project" value="InterPro"/>
</dbReference>
<dbReference type="InterPro" id="IPR007867">
    <property type="entry name" value="GMC_OxRtase_C"/>
</dbReference>
<feature type="domain" description="Glucose-methanol-choline oxidoreductase N-terminal" evidence="6">
    <location>
        <begin position="266"/>
        <end position="280"/>
    </location>
</feature>
<dbReference type="OrthoDB" id="269227at2759"/>
<feature type="binding site" evidence="3">
    <location>
        <begin position="500"/>
        <end position="501"/>
    </location>
    <ligand>
        <name>FAD</name>
        <dbReference type="ChEBI" id="CHEBI:57692"/>
    </ligand>
</feature>
<evidence type="ECO:0000313" key="8">
    <source>
        <dbReference type="Proteomes" id="UP000654913"/>
    </source>
</evidence>
<dbReference type="InterPro" id="IPR012132">
    <property type="entry name" value="GMC_OxRdtase"/>
</dbReference>
<dbReference type="Gene3D" id="3.50.50.60">
    <property type="entry name" value="FAD/NAD(P)-binding domain"/>
    <property type="match status" value="1"/>
</dbReference>
<dbReference type="PROSITE" id="PS00623">
    <property type="entry name" value="GMC_OXRED_1"/>
    <property type="match status" value="1"/>
</dbReference>
<evidence type="ECO:0000256" key="4">
    <source>
        <dbReference type="RuleBase" id="RU003968"/>
    </source>
</evidence>
<gene>
    <name evidence="7" type="ORF">APUU_12358A</name>
</gene>
<evidence type="ECO:0000256" key="3">
    <source>
        <dbReference type="PIRSR" id="PIRSR000137-2"/>
    </source>
</evidence>
<feature type="active site" description="Proton donor" evidence="2">
    <location>
        <position position="501"/>
    </location>
</feature>
<reference evidence="7" key="1">
    <citation type="submission" date="2021-01" db="EMBL/GenBank/DDBJ databases">
        <authorList>
            <consortium name="Aspergillus puulaauensis MK2 genome sequencing consortium"/>
            <person name="Kazuki M."/>
            <person name="Futagami T."/>
        </authorList>
    </citation>
    <scope>NUCLEOTIDE SEQUENCE</scope>
    <source>
        <strain evidence="7">MK2</strain>
    </source>
</reference>
<dbReference type="KEGG" id="apuu:APUU_12358A"/>
<feature type="binding site" evidence="3">
    <location>
        <position position="235"/>
    </location>
    <ligand>
        <name>FAD</name>
        <dbReference type="ChEBI" id="CHEBI:57692"/>
    </ligand>
</feature>
<feature type="active site" description="Proton acceptor" evidence="2">
    <location>
        <position position="544"/>
    </location>
</feature>
<dbReference type="Pfam" id="PF05199">
    <property type="entry name" value="GMC_oxred_C"/>
    <property type="match status" value="1"/>
</dbReference>
<feature type="domain" description="Glucose-methanol-choline oxidoreductase N-terminal" evidence="5">
    <location>
        <begin position="88"/>
        <end position="111"/>
    </location>
</feature>
<keyword evidence="4" id="KW-0285">Flavoprotein</keyword>
<dbReference type="Proteomes" id="UP000654913">
    <property type="component" value="Chromosome 1"/>
</dbReference>
<dbReference type="PANTHER" id="PTHR11552:SF134">
    <property type="entry name" value="GLUCOSE-METHANOL-CHOLINE OXIDOREDUCTASE N-TERMINAL DOMAIN-CONTAINING PROTEIN"/>
    <property type="match status" value="1"/>
</dbReference>
<dbReference type="RefSeq" id="XP_041551724.1">
    <property type="nucleotide sequence ID" value="XM_041698550.1"/>
</dbReference>
<dbReference type="Pfam" id="PF00732">
    <property type="entry name" value="GMC_oxred_N"/>
    <property type="match status" value="1"/>
</dbReference>
<accession>A0A7R7XDY7</accession>
<dbReference type="GO" id="GO:0050660">
    <property type="term" value="F:flavin adenine dinucleotide binding"/>
    <property type="evidence" value="ECO:0007669"/>
    <property type="project" value="InterPro"/>
</dbReference>
<dbReference type="PANTHER" id="PTHR11552">
    <property type="entry name" value="GLUCOSE-METHANOL-CHOLINE GMC OXIDOREDUCTASE"/>
    <property type="match status" value="1"/>
</dbReference>
<comment type="cofactor">
    <cofactor evidence="3">
        <name>FAD</name>
        <dbReference type="ChEBI" id="CHEBI:57692"/>
    </cofactor>
</comment>
<dbReference type="AlphaFoldDB" id="A0A7R7XDY7"/>
<dbReference type="InterPro" id="IPR036188">
    <property type="entry name" value="FAD/NAD-bd_sf"/>
</dbReference>
<sequence length="570" mass="62151">MSDIQNIFDFIVVGGGPAGCTLATSLAKSAAKPSILLLEAGGSNGAKNLRIDGRRWCTFIDEARSMNWGLKTAPLAQCNGRQIDYSTGKGLGGGSAINFGVFAVGARDDYEGWAEAVEDSSFGWRNMQERIKRLESFSGLEDGKNNKQYGHPAGENHGFSGPLKVGYAKQWDRDLVPLLDSFVEAGLERNFDHNSGNPLGLGLTINSAGNGRRTTAADILAEAPDNLVIITDSPVQRVLLEGKKAVGVQTKGNTYLARNEVILSTGSLVTPKILMHSGIGPATQLTNFNIPVVQDLPAVGQGLKDHPFAPMILARDPSTNDRNAFFQDKKAMADALEQWEKDGTGPWASYGCQIGSGWFKSDRITSSAEFKALPSAVREFMTRETIPQYELITNFPVHLVLPELFQDYSYICLTLFLMNEQATGEVKLQSADPDEPLLVDPKFLEHPFDRRACIEIYRHVLELTKHPAIAKDTTATILGSKSESDEDILEHWKNNLSSSWHMTGTVKMGKNNADAAVNSHFQVFGIDKLRVADMSVVPVLTNNHTQATAYLTGATCADVLISEYKLGRAK</sequence>
<proteinExistence type="inferred from homology"/>
<evidence type="ECO:0000259" key="6">
    <source>
        <dbReference type="PROSITE" id="PS00624"/>
    </source>
</evidence>
<evidence type="ECO:0000256" key="2">
    <source>
        <dbReference type="PIRSR" id="PIRSR000137-1"/>
    </source>
</evidence>